<evidence type="ECO:0000313" key="10">
    <source>
        <dbReference type="Proteomes" id="UP000324832"/>
    </source>
</evidence>
<dbReference type="EMBL" id="FZQP02000003">
    <property type="protein sequence ID" value="VVC86479.1"/>
    <property type="molecule type" value="Genomic_DNA"/>
</dbReference>
<comment type="subcellular location">
    <subcellularLocation>
        <location evidence="1">Cell membrane</location>
        <topology evidence="1">Multi-pass membrane protein</topology>
    </subcellularLocation>
</comment>
<dbReference type="PANTHER" id="PTHR42643:SF33">
    <property type="entry name" value="GLUTAMATE RECEPTOR 2-LIKE PROTEIN"/>
    <property type="match status" value="1"/>
</dbReference>
<evidence type="ECO:0008006" key="11">
    <source>
        <dbReference type="Google" id="ProtNLM"/>
    </source>
</evidence>
<dbReference type="Proteomes" id="UP000324832">
    <property type="component" value="Unassembled WGS sequence"/>
</dbReference>
<keyword evidence="2" id="KW-1003">Cell membrane</keyword>
<keyword evidence="10" id="KW-1185">Reference proteome</keyword>
<organism evidence="9 10">
    <name type="scientific">Leptidea sinapis</name>
    <dbReference type="NCBI Taxonomy" id="189913"/>
    <lineage>
        <taxon>Eukaryota</taxon>
        <taxon>Metazoa</taxon>
        <taxon>Ecdysozoa</taxon>
        <taxon>Arthropoda</taxon>
        <taxon>Hexapoda</taxon>
        <taxon>Insecta</taxon>
        <taxon>Pterygota</taxon>
        <taxon>Neoptera</taxon>
        <taxon>Endopterygota</taxon>
        <taxon>Lepidoptera</taxon>
        <taxon>Glossata</taxon>
        <taxon>Ditrysia</taxon>
        <taxon>Papilionoidea</taxon>
        <taxon>Pieridae</taxon>
        <taxon>Dismorphiinae</taxon>
        <taxon>Leptidea</taxon>
    </lineage>
</organism>
<evidence type="ECO:0000256" key="2">
    <source>
        <dbReference type="ARBA" id="ARBA00022475"/>
    </source>
</evidence>
<evidence type="ECO:0000256" key="5">
    <source>
        <dbReference type="ARBA" id="ARBA00023136"/>
    </source>
</evidence>
<dbReference type="InterPro" id="IPR052192">
    <property type="entry name" value="Insect_Ionotropic_Sensory_Rcpt"/>
</dbReference>
<keyword evidence="4 8" id="KW-1133">Transmembrane helix</keyword>
<proteinExistence type="predicted"/>
<dbReference type="AlphaFoldDB" id="A0A5E4PMC9"/>
<evidence type="ECO:0000256" key="6">
    <source>
        <dbReference type="ARBA" id="ARBA00023170"/>
    </source>
</evidence>
<evidence type="ECO:0000256" key="3">
    <source>
        <dbReference type="ARBA" id="ARBA00022692"/>
    </source>
</evidence>
<protein>
    <recommendedName>
        <fullName evidence="11">Ionotropic glutamate receptor C-terminal domain-containing protein</fullName>
    </recommendedName>
</protein>
<sequence>MAQRFRKVESIYIRVEIIHIIARVISAYKSHVHNKQWNMEIYGKWSPAKGLLIKKEMHTTISMRRRNVNGILIAAPIVTSTNLTHEEMMSLRVSLFTDTWGYYKNGSYNGMVGHLINGEAELAAIFIVPEQSLYTALQANGLDLYCLSYYIAVNIAICQFVLGKCKLDQTVLRPDMSEIIIMVLSAISQQGTTTEMKEPVRKAMYETKVAPPGKKPNFFSLEEGVKKMQSKPFAFNMNLGIGYRMVEAYFREDEKCGLQEIQFLLQAVAWQTCRKNSAYKEIFKIGLYRNQEFGFNDHANRLIYRKKPTCAFTGSSFDSVNMIDFYPVLLLLAYGIFLAIIILFLELLYKRNRNKN</sequence>
<keyword evidence="7" id="KW-0325">Glycoprotein</keyword>
<evidence type="ECO:0000256" key="7">
    <source>
        <dbReference type="ARBA" id="ARBA00023180"/>
    </source>
</evidence>
<gene>
    <name evidence="9" type="ORF">LSINAPIS_LOCUS291</name>
</gene>
<name>A0A5E4PMC9_9NEOP</name>
<keyword evidence="6" id="KW-0675">Receptor</keyword>
<accession>A0A5E4PMC9</accession>
<keyword evidence="3 8" id="KW-0812">Transmembrane</keyword>
<evidence type="ECO:0000256" key="1">
    <source>
        <dbReference type="ARBA" id="ARBA00004651"/>
    </source>
</evidence>
<evidence type="ECO:0000256" key="8">
    <source>
        <dbReference type="SAM" id="Phobius"/>
    </source>
</evidence>
<keyword evidence="5 8" id="KW-0472">Membrane</keyword>
<dbReference type="GO" id="GO:0005886">
    <property type="term" value="C:plasma membrane"/>
    <property type="evidence" value="ECO:0007669"/>
    <property type="project" value="UniProtKB-SubCell"/>
</dbReference>
<dbReference type="SUPFAM" id="SSF53850">
    <property type="entry name" value="Periplasmic binding protein-like II"/>
    <property type="match status" value="1"/>
</dbReference>
<feature type="transmembrane region" description="Helical" evidence="8">
    <location>
        <begin position="325"/>
        <end position="349"/>
    </location>
</feature>
<evidence type="ECO:0000313" key="9">
    <source>
        <dbReference type="EMBL" id="VVC86479.1"/>
    </source>
</evidence>
<dbReference type="PANTHER" id="PTHR42643">
    <property type="entry name" value="IONOTROPIC RECEPTOR 20A-RELATED"/>
    <property type="match status" value="1"/>
</dbReference>
<reference evidence="9 10" key="1">
    <citation type="submission" date="2017-07" db="EMBL/GenBank/DDBJ databases">
        <authorList>
            <person name="Talla V."/>
            <person name="Backstrom N."/>
        </authorList>
    </citation>
    <scope>NUCLEOTIDE SEQUENCE [LARGE SCALE GENOMIC DNA]</scope>
</reference>
<evidence type="ECO:0000256" key="4">
    <source>
        <dbReference type="ARBA" id="ARBA00022989"/>
    </source>
</evidence>